<accession>A0ABX1U126</accession>
<feature type="coiled-coil region" evidence="1">
    <location>
        <begin position="658"/>
        <end position="685"/>
    </location>
</feature>
<organism evidence="3 4">
    <name type="scientific">Candidatus Accumulibacter phosphatis</name>
    <dbReference type="NCBI Taxonomy" id="327160"/>
    <lineage>
        <taxon>Bacteria</taxon>
        <taxon>Pseudomonadati</taxon>
        <taxon>Pseudomonadota</taxon>
        <taxon>Betaproteobacteria</taxon>
        <taxon>Candidatus Accumulibacter</taxon>
    </lineage>
</organism>
<comment type="caution">
    <text evidence="3">The sequence shown here is derived from an EMBL/GenBank/DDBJ whole genome shotgun (WGS) entry which is preliminary data.</text>
</comment>
<dbReference type="InterPro" id="IPR016195">
    <property type="entry name" value="Pol/histidinol_Pase-like"/>
</dbReference>
<dbReference type="RefSeq" id="WP_169067142.1">
    <property type="nucleotide sequence ID" value="NZ_SPMY01000037.1"/>
</dbReference>
<keyword evidence="1" id="KW-0175">Coiled coil</keyword>
<name>A0ABX1U126_9PROT</name>
<protein>
    <submittedName>
        <fullName evidence="3">Chromosome segregation protein SMC</fullName>
    </submittedName>
</protein>
<evidence type="ECO:0000259" key="2">
    <source>
        <dbReference type="Pfam" id="PF13304"/>
    </source>
</evidence>
<evidence type="ECO:0000313" key="3">
    <source>
        <dbReference type="EMBL" id="NMQ28675.1"/>
    </source>
</evidence>
<dbReference type="Pfam" id="PF13304">
    <property type="entry name" value="AAA_21"/>
    <property type="match status" value="1"/>
</dbReference>
<proteinExistence type="predicted"/>
<keyword evidence="4" id="KW-1185">Reference proteome</keyword>
<dbReference type="InterPro" id="IPR003959">
    <property type="entry name" value="ATPase_AAA_core"/>
</dbReference>
<dbReference type="SUPFAM" id="SSF89550">
    <property type="entry name" value="PHP domain-like"/>
    <property type="match status" value="1"/>
</dbReference>
<dbReference type="InterPro" id="IPR054787">
    <property type="entry name" value="TrlF_ATPase"/>
</dbReference>
<dbReference type="Gene3D" id="3.40.50.300">
    <property type="entry name" value="P-loop containing nucleotide triphosphate hydrolases"/>
    <property type="match status" value="2"/>
</dbReference>
<feature type="domain" description="ATPase AAA-type core" evidence="2">
    <location>
        <begin position="820"/>
        <end position="894"/>
    </location>
</feature>
<gene>
    <name evidence="3" type="ORF">E4Q23_13460</name>
</gene>
<reference evidence="3 4" key="1">
    <citation type="submission" date="2019-03" db="EMBL/GenBank/DDBJ databases">
        <title>Metabolic reconstructions from genomes of highly enriched 'Candidatus Accumulibacter' and 'Candidatus Competibacter' bioreactor populations.</title>
        <authorList>
            <person name="Annavajhala M.K."/>
            <person name="Welles L."/>
            <person name="Abbas B."/>
            <person name="Sorokin D."/>
            <person name="Park H."/>
            <person name="Van Loosdrecht M."/>
            <person name="Chandran K."/>
        </authorList>
    </citation>
    <scope>NUCLEOTIDE SEQUENCE [LARGE SCALE GENOMIC DNA]</scope>
    <source>
        <strain evidence="3 4">SBR_S</strain>
    </source>
</reference>
<dbReference type="InterPro" id="IPR027417">
    <property type="entry name" value="P-loop_NTPase"/>
</dbReference>
<sequence length="952" mass="106052">MTCRKKKEASWNYPGARWWKFDFHTHTPASKDTAAWQQAIGTSDELMPEQWLLEYMAAEIDCVAITDHNSGAWIDKLKAAYGAMQDRPPPGFRELYLFPGVEISVNGGFHLLAIFETNATTSEIDSLLGRVDYSGTKGASDGVTRRSATDVVHAVLEAGALPIPAHADGSKGLLQLQATDSLKSVIDHPTLQQVLGNARVLCMEVVNPAASKPSSYSQAKLKWAEVVGSDCHTFQGTAVPGSRYTWIKMARPSLEGLRLALLDGQDVSIRRSDDAEPFSAFERPEHFIESIRIADARWMGRQNGGEQLKFNPCFNALVGGRGTGKSTVIHALRLAYRREHEPAQGSEARETFARFNKVAKNPSEQGGLRTDTRIELIVSRDGIRHRLLWSQDEQASVVEEWDDGTSQWKTASSQVITAQRFRLRLFSQGQIAALAENQEALLKVIDEAAGMTTEQAAFAEAKRSFLATRARQRELDGKLKGREALNLSLQDVQRKLARFEAAHHAQVLRAYQRSSRQTRELDRQFAGAAELAARLRALADDLLAEDLPDGLFDPDEDGDALLTVQSVARAIAQARAQVVEIAALLAQRSSTLRAQFADSVWQSKVDAAGVAYQVLKTGLQAQGVNDPSEYGRLVQEKQSVELEGKRLDALQKQFDQQRLRATAELENVQQARRAMSNKRAEFLRQTLASNHFVRMDLVPYGRDAQTIERSLRELLGTPDNRFKEDVYVEAPGDGQAQGLVADLLRSVVLVEEASGPDRPQFEASIRRLQERLERACDGSNEFGARFNKYLAGEAGKRPEFVDHIACWFPEDGLQVDYSRKGDGRDFQSIGQASAGQRAAAMLAFLLAHGDEPLVLDQPEDDLDNHLIYDLVVQQIRANKQRRQLIIVTHNPNIVVNGDAEMIYVLDFNKQCHVKRMQSGSLQDRAVRDEVCKVMEGGKDAFERRYQRLGREI</sequence>
<dbReference type="Gene3D" id="3.20.20.140">
    <property type="entry name" value="Metal-dependent hydrolases"/>
    <property type="match status" value="1"/>
</dbReference>
<dbReference type="SUPFAM" id="SSF52540">
    <property type="entry name" value="P-loop containing nucleoside triphosphate hydrolases"/>
    <property type="match status" value="1"/>
</dbReference>
<evidence type="ECO:0000313" key="4">
    <source>
        <dbReference type="Proteomes" id="UP000749010"/>
    </source>
</evidence>
<dbReference type="InterPro" id="IPR052018">
    <property type="entry name" value="PHP_domain"/>
</dbReference>
<dbReference type="PANTHER" id="PTHR42924">
    <property type="entry name" value="EXONUCLEASE"/>
    <property type="match status" value="1"/>
</dbReference>
<dbReference type="PANTHER" id="PTHR42924:SF3">
    <property type="entry name" value="POLYMERASE_HISTIDINOL PHOSPHATASE N-TERMINAL DOMAIN-CONTAINING PROTEIN"/>
    <property type="match status" value="1"/>
</dbReference>
<dbReference type="Proteomes" id="UP000749010">
    <property type="component" value="Unassembled WGS sequence"/>
</dbReference>
<evidence type="ECO:0000256" key="1">
    <source>
        <dbReference type="SAM" id="Coils"/>
    </source>
</evidence>
<dbReference type="EMBL" id="SPMY01000037">
    <property type="protein sequence ID" value="NMQ28675.1"/>
    <property type="molecule type" value="Genomic_DNA"/>
</dbReference>
<dbReference type="NCBIfam" id="NF045780">
    <property type="entry name" value="TrlF_fam_ATP"/>
    <property type="match status" value="1"/>
</dbReference>